<dbReference type="InterPro" id="IPR056143">
    <property type="entry name" value="DUF7726"/>
</dbReference>
<evidence type="ECO:0000256" key="1">
    <source>
        <dbReference type="SAM" id="MobiDB-lite"/>
    </source>
</evidence>
<evidence type="ECO:0000259" key="2">
    <source>
        <dbReference type="Pfam" id="PF24852"/>
    </source>
</evidence>
<keyword evidence="4" id="KW-1185">Reference proteome</keyword>
<evidence type="ECO:0000313" key="3">
    <source>
        <dbReference type="EMBL" id="KAK0668350.1"/>
    </source>
</evidence>
<dbReference type="InterPro" id="IPR010982">
    <property type="entry name" value="Lambda_DNA-bd_dom_sf"/>
</dbReference>
<evidence type="ECO:0000313" key="4">
    <source>
        <dbReference type="Proteomes" id="UP001174997"/>
    </source>
</evidence>
<dbReference type="AlphaFoldDB" id="A0AA39ZCJ4"/>
<dbReference type="PANTHER" id="PTHR42339:SF1">
    <property type="entry name" value="HISTONE H1"/>
    <property type="match status" value="1"/>
</dbReference>
<sequence length="333" mass="35849">MSSWVFRPPLGGLPTNNPAPTGVMPISALLSPQPATDKENHVPAPSKSLKRKSLDDHTVAPVDSGQSLDDIDLEGAPIDMNCDQVRRKINNLLDSAAMTKTAFAREIGVSAKSLSGFLGVHGPFNGSGFAAYENAWEWFKKREMLGIPLPVGKKQKTTATASAPATTTAAAAPAAAPKAKAPVTPDISDIHLAGEETDSVPVFDSCDEIRRKINLHLKKDGVTQASFLRDIYAQLHGPSKPGKCFQSVQLQRFRGMKGSNCGAKSALYYGAYVFFEKIRIKEGKPKTKHRLEMEQLWGAQGADREHDGNSRVWVLTTSKGGGRGRGGGGYAYF</sequence>
<dbReference type="Gene3D" id="1.10.260.40">
    <property type="entry name" value="lambda repressor-like DNA-binding domains"/>
    <property type="match status" value="1"/>
</dbReference>
<reference evidence="3" key="1">
    <citation type="submission" date="2023-06" db="EMBL/GenBank/DDBJ databases">
        <title>Genome-scale phylogeny and comparative genomics of the fungal order Sordariales.</title>
        <authorList>
            <consortium name="Lawrence Berkeley National Laboratory"/>
            <person name="Hensen N."/>
            <person name="Bonometti L."/>
            <person name="Westerberg I."/>
            <person name="Brannstrom I.O."/>
            <person name="Guillou S."/>
            <person name="Cros-Aarteil S."/>
            <person name="Calhoun S."/>
            <person name="Haridas S."/>
            <person name="Kuo A."/>
            <person name="Mondo S."/>
            <person name="Pangilinan J."/>
            <person name="Riley R."/>
            <person name="Labutti K."/>
            <person name="Andreopoulos B."/>
            <person name="Lipzen A."/>
            <person name="Chen C."/>
            <person name="Yanf M."/>
            <person name="Daum C."/>
            <person name="Ng V."/>
            <person name="Clum A."/>
            <person name="Steindorff A."/>
            <person name="Ohm R."/>
            <person name="Martin F."/>
            <person name="Silar P."/>
            <person name="Natvig D."/>
            <person name="Lalanne C."/>
            <person name="Gautier V."/>
            <person name="Ament-Velasquez S.L."/>
            <person name="Kruys A."/>
            <person name="Hutchinson M.I."/>
            <person name="Powell A.J."/>
            <person name="Barry K."/>
            <person name="Miller A.N."/>
            <person name="Grigoriev I.V."/>
            <person name="Debuchy R."/>
            <person name="Gladieux P."/>
            <person name="Thoren M.H."/>
            <person name="Johannesson H."/>
        </authorList>
    </citation>
    <scope>NUCLEOTIDE SEQUENCE</scope>
    <source>
        <strain evidence="3">CBS 307.81</strain>
    </source>
</reference>
<feature type="region of interest" description="Disordered" evidence="1">
    <location>
        <begin position="1"/>
        <end position="68"/>
    </location>
</feature>
<comment type="caution">
    <text evidence="3">The sequence shown here is derived from an EMBL/GenBank/DDBJ whole genome shotgun (WGS) entry which is preliminary data.</text>
</comment>
<gene>
    <name evidence="3" type="ORF">QBC41DRAFT_394023</name>
</gene>
<feature type="domain" description="DUF7726" evidence="2">
    <location>
        <begin position="201"/>
        <end position="284"/>
    </location>
</feature>
<organism evidence="3 4">
    <name type="scientific">Cercophora samala</name>
    <dbReference type="NCBI Taxonomy" id="330535"/>
    <lineage>
        <taxon>Eukaryota</taxon>
        <taxon>Fungi</taxon>
        <taxon>Dikarya</taxon>
        <taxon>Ascomycota</taxon>
        <taxon>Pezizomycotina</taxon>
        <taxon>Sordariomycetes</taxon>
        <taxon>Sordariomycetidae</taxon>
        <taxon>Sordariales</taxon>
        <taxon>Lasiosphaeriaceae</taxon>
        <taxon>Cercophora</taxon>
    </lineage>
</organism>
<proteinExistence type="predicted"/>
<feature type="domain" description="DUF7726" evidence="2">
    <location>
        <begin position="77"/>
        <end position="147"/>
    </location>
</feature>
<name>A0AA39ZCJ4_9PEZI</name>
<protein>
    <recommendedName>
        <fullName evidence="2">DUF7726 domain-containing protein</fullName>
    </recommendedName>
</protein>
<accession>A0AA39ZCJ4</accession>
<dbReference type="EMBL" id="JAULSY010000058">
    <property type="protein sequence ID" value="KAK0668350.1"/>
    <property type="molecule type" value="Genomic_DNA"/>
</dbReference>
<dbReference type="Pfam" id="PF24852">
    <property type="entry name" value="DUF7726"/>
    <property type="match status" value="2"/>
</dbReference>
<feature type="region of interest" description="Disordered" evidence="1">
    <location>
        <begin position="158"/>
        <end position="182"/>
    </location>
</feature>
<dbReference type="PANTHER" id="PTHR42339">
    <property type="entry name" value="HISTONE H1"/>
    <property type="match status" value="1"/>
</dbReference>
<dbReference type="Proteomes" id="UP001174997">
    <property type="component" value="Unassembled WGS sequence"/>
</dbReference>
<dbReference type="GO" id="GO:0003677">
    <property type="term" value="F:DNA binding"/>
    <property type="evidence" value="ECO:0007669"/>
    <property type="project" value="InterPro"/>
</dbReference>